<feature type="region of interest" description="Disordered" evidence="19">
    <location>
        <begin position="329"/>
        <end position="366"/>
    </location>
</feature>
<dbReference type="Gene3D" id="1.10.510.10">
    <property type="entry name" value="Transferase(Phosphotransferase) domain 1"/>
    <property type="match status" value="1"/>
</dbReference>
<evidence type="ECO:0000256" key="2">
    <source>
        <dbReference type="ARBA" id="ARBA00004115"/>
    </source>
</evidence>
<keyword evidence="15" id="KW-0472">Membrane</keyword>
<dbReference type="GO" id="GO:0006397">
    <property type="term" value="P:mRNA processing"/>
    <property type="evidence" value="ECO:0007669"/>
    <property type="project" value="InterPro"/>
</dbReference>
<dbReference type="InterPro" id="IPR008271">
    <property type="entry name" value="Ser/Thr_kinase_AS"/>
</dbReference>
<dbReference type="SMART" id="SM00220">
    <property type="entry name" value="S_TKc"/>
    <property type="match status" value="1"/>
</dbReference>
<feature type="region of interest" description="Disordered" evidence="19">
    <location>
        <begin position="945"/>
        <end position="1014"/>
    </location>
</feature>
<evidence type="ECO:0000256" key="15">
    <source>
        <dbReference type="ARBA" id="ARBA00023136"/>
    </source>
</evidence>
<comment type="subcellular location">
    <subcellularLocation>
        <location evidence="2">Endoplasmic reticulum membrane</location>
        <topology evidence="2">Single-pass type I membrane protein</topology>
    </subcellularLocation>
</comment>
<protein>
    <recommendedName>
        <fullName evidence="3">non-specific serine/threonine protein kinase</fullName>
        <ecNumber evidence="3">2.7.11.1</ecNumber>
    </recommendedName>
</protein>
<dbReference type="GO" id="GO:1990604">
    <property type="term" value="C:IRE1-TRAF2-ASK1 complex"/>
    <property type="evidence" value="ECO:0007669"/>
    <property type="project" value="TreeGrafter"/>
</dbReference>
<dbReference type="CDD" id="cd09769">
    <property type="entry name" value="Luminal_IRE1"/>
    <property type="match status" value="1"/>
</dbReference>
<evidence type="ECO:0000256" key="9">
    <source>
        <dbReference type="ARBA" id="ARBA00022741"/>
    </source>
</evidence>
<dbReference type="SUPFAM" id="SSF56112">
    <property type="entry name" value="Protein kinase-like (PK-like)"/>
    <property type="match status" value="1"/>
</dbReference>
<sequence>MMIINFKNMFDKYILLLAVFGCVAGKTNVEDRSTELIPEQDDPLLLFSTLSGSFFGVGQRSGDIRWRQDNEPAVKVPHDITQTSSPMFLPDPKDGSLYLYGAEFEVLKKLPFTIPQLVASSPCRSSDGILYTGRKIDTWFSIDPLTGEREQLLGFETADSTCPLDIQNAIFVGRTEYNIIMVDSKKKERKWNVTFYDYSAAKIDETIDDYDLVHFTTSSTGRIVTLDRRLGIILWELDLDSPIIAVYTISKDGLITVPFTSVADGTLDNLLKRFTLKPSDIQLFPALYIGEHVHGLYALPSLVDSSTATITNNAGYLMLEGPNIAASSTKNNKFDNNNGDNVVDVIDVDDDDDDDNDNTNNNIKNNKSKDNFIVLGHYKVPTEYKPQNQPLLITGRSDPIIQSSIDVDNNNNNVDNNNNNNNKTDKIKIIVNKINDNNNVNVNDYKSWKKLLSNSYLNSKRWLNQQENKGLKFALLIAVGCIISLLWYFKNQSYESKYLQLSRENSRTSSNGSNSRGFINFPEEISEGTVKIGKIIFNMDEILGKGCEGTFVYKGEFDGRSVAVKRILPSCFDFADREVALLRESDAHANVVRYYCTEDDRMFRYIALELAETTLQDYVIGNYNRKTISVKSILEQATSGLAHLHSLDIVHRDIKPHNVLLSMPGPRGEVRAMISDFGLCKKLQSGKMSFSRRSGVTGTDGWIAPEMLNQERTTCAVDIFSLGCVFYYVLSNGQHPFGESLKRQANILNETCNLSSLNNIHEYDKELALILIKAMIDGDPKNRPPATAVEKFPFFWNSGRILNFFQDVSDRVEKDDPDSPALMSLEMGGNKVTRCDWRVCIDHEVASDLRKYRSYRGESVRDLLRALRNKKHHYRELSIEAQASLGSVPVEFTNYWLTRFPSLLSHSWCVMQKFRNEPTLQEYYHDNYEFTTYFAYDDILNLSMGNQNDTTEQQSSPKRFSNNNNNNNKTTTNWRYREPVDWSPNRSRFRGNRKKPHEKRKTEGQVTWTLPPAS</sequence>
<keyword evidence="9" id="KW-0547">Nucleotide-binding</keyword>
<organism evidence="23 24">
    <name type="scientific">Aphidius gifuensis</name>
    <name type="common">Parasitoid wasp</name>
    <dbReference type="NCBI Taxonomy" id="684658"/>
    <lineage>
        <taxon>Eukaryota</taxon>
        <taxon>Metazoa</taxon>
        <taxon>Ecdysozoa</taxon>
        <taxon>Arthropoda</taxon>
        <taxon>Hexapoda</taxon>
        <taxon>Insecta</taxon>
        <taxon>Pterygota</taxon>
        <taxon>Neoptera</taxon>
        <taxon>Endopterygota</taxon>
        <taxon>Hymenoptera</taxon>
        <taxon>Apocrita</taxon>
        <taxon>Ichneumonoidea</taxon>
        <taxon>Braconidae</taxon>
        <taxon>Aphidiinae</taxon>
        <taxon>Aphidius</taxon>
    </lineage>
</organism>
<dbReference type="GO" id="GO:0010468">
    <property type="term" value="P:regulation of gene expression"/>
    <property type="evidence" value="ECO:0007669"/>
    <property type="project" value="UniProtKB-ARBA"/>
</dbReference>
<feature type="compositionally biased region" description="Low complexity" evidence="19">
    <location>
        <begin position="962"/>
        <end position="973"/>
    </location>
</feature>
<dbReference type="GO" id="GO:0080090">
    <property type="term" value="P:regulation of primary metabolic process"/>
    <property type="evidence" value="ECO:0007669"/>
    <property type="project" value="UniProtKB-ARBA"/>
</dbReference>
<dbReference type="GO" id="GO:0016787">
    <property type="term" value="F:hydrolase activity"/>
    <property type="evidence" value="ECO:0007669"/>
    <property type="project" value="UniProtKB-KW"/>
</dbReference>
<evidence type="ECO:0000256" key="17">
    <source>
        <dbReference type="ARBA" id="ARBA00047899"/>
    </source>
</evidence>
<feature type="compositionally biased region" description="Acidic residues" evidence="19">
    <location>
        <begin position="346"/>
        <end position="357"/>
    </location>
</feature>
<dbReference type="PANTHER" id="PTHR13954:SF6">
    <property type="entry name" value="NON-SPECIFIC SERINE_THREONINE PROTEIN KINASE"/>
    <property type="match status" value="1"/>
</dbReference>
<dbReference type="SMART" id="SM00564">
    <property type="entry name" value="PQQ"/>
    <property type="match status" value="4"/>
</dbReference>
<dbReference type="Gene3D" id="2.130.10.10">
    <property type="entry name" value="YVTN repeat-like/Quinoprotein amine dehydrogenase"/>
    <property type="match status" value="1"/>
</dbReference>
<dbReference type="InterPro" id="IPR038357">
    <property type="entry name" value="KEN_sf"/>
</dbReference>
<evidence type="ECO:0000256" key="12">
    <source>
        <dbReference type="ARBA" id="ARBA00022824"/>
    </source>
</evidence>
<evidence type="ECO:0000256" key="5">
    <source>
        <dbReference type="ARBA" id="ARBA00022553"/>
    </source>
</evidence>
<proteinExistence type="predicted"/>
<comment type="catalytic activity">
    <reaction evidence="17">
        <text>L-threonyl-[protein] + ATP = O-phospho-L-threonyl-[protein] + ADP + H(+)</text>
        <dbReference type="Rhea" id="RHEA:46608"/>
        <dbReference type="Rhea" id="RHEA-COMP:11060"/>
        <dbReference type="Rhea" id="RHEA-COMP:11605"/>
        <dbReference type="ChEBI" id="CHEBI:15378"/>
        <dbReference type="ChEBI" id="CHEBI:30013"/>
        <dbReference type="ChEBI" id="CHEBI:30616"/>
        <dbReference type="ChEBI" id="CHEBI:61977"/>
        <dbReference type="ChEBI" id="CHEBI:456216"/>
        <dbReference type="EC" id="2.7.11.1"/>
    </reaction>
</comment>
<dbReference type="AlphaFoldDB" id="A0A835CPM8"/>
<name>A0A835CPM8_APHGI</name>
<dbReference type="SMART" id="SM00580">
    <property type="entry name" value="PUG"/>
    <property type="match status" value="1"/>
</dbReference>
<keyword evidence="6" id="KW-0808">Transferase</keyword>
<evidence type="ECO:0000256" key="14">
    <source>
        <dbReference type="ARBA" id="ARBA00022989"/>
    </source>
</evidence>
<keyword evidence="7" id="KW-0812">Transmembrane</keyword>
<dbReference type="InterPro" id="IPR000719">
    <property type="entry name" value="Prot_kinase_dom"/>
</dbReference>
<keyword evidence="16" id="KW-0511">Multifunctional enzyme</keyword>
<dbReference type="InterPro" id="IPR011047">
    <property type="entry name" value="Quinoprotein_ADH-like_sf"/>
</dbReference>
<feature type="domain" description="Protein kinase" evidence="21">
    <location>
        <begin position="537"/>
        <end position="795"/>
    </location>
</feature>
<dbReference type="EC" id="2.7.11.1" evidence="3"/>
<evidence type="ECO:0000256" key="4">
    <source>
        <dbReference type="ARBA" id="ARBA00022527"/>
    </source>
</evidence>
<dbReference type="OrthoDB" id="63989at2759"/>
<feature type="chain" id="PRO_5032502360" description="non-specific serine/threonine protein kinase" evidence="20">
    <location>
        <begin position="26"/>
        <end position="1014"/>
    </location>
</feature>
<dbReference type="CDD" id="cd10422">
    <property type="entry name" value="RNase_Ire1"/>
    <property type="match status" value="1"/>
</dbReference>
<keyword evidence="12" id="KW-0256">Endoplasmic reticulum</keyword>
<evidence type="ECO:0000256" key="16">
    <source>
        <dbReference type="ARBA" id="ARBA00023268"/>
    </source>
</evidence>
<evidence type="ECO:0000256" key="10">
    <source>
        <dbReference type="ARBA" id="ARBA00022777"/>
    </source>
</evidence>
<dbReference type="GO" id="GO:0004674">
    <property type="term" value="F:protein serine/threonine kinase activity"/>
    <property type="evidence" value="ECO:0007669"/>
    <property type="project" value="UniProtKB-KW"/>
</dbReference>
<keyword evidence="24" id="KW-1185">Reference proteome</keyword>
<evidence type="ECO:0000313" key="23">
    <source>
        <dbReference type="EMBL" id="KAF7989328.1"/>
    </source>
</evidence>
<dbReference type="GO" id="GO:0005524">
    <property type="term" value="F:ATP binding"/>
    <property type="evidence" value="ECO:0007669"/>
    <property type="project" value="UniProtKB-KW"/>
</dbReference>
<dbReference type="GO" id="GO:0004521">
    <property type="term" value="F:RNA endonuclease activity"/>
    <property type="evidence" value="ECO:0007669"/>
    <property type="project" value="InterPro"/>
</dbReference>
<dbReference type="InterPro" id="IPR018391">
    <property type="entry name" value="PQQ_b-propeller_rpt"/>
</dbReference>
<keyword evidence="5" id="KW-0597">Phosphoprotein</keyword>
<feature type="domain" description="KEN" evidence="22">
    <location>
        <begin position="798"/>
        <end position="926"/>
    </location>
</feature>
<gene>
    <name evidence="23" type="ORF">HCN44_008002</name>
</gene>
<evidence type="ECO:0000259" key="22">
    <source>
        <dbReference type="PROSITE" id="PS51392"/>
    </source>
</evidence>
<evidence type="ECO:0000256" key="8">
    <source>
        <dbReference type="ARBA" id="ARBA00022729"/>
    </source>
</evidence>
<feature type="signal peptide" evidence="20">
    <location>
        <begin position="1"/>
        <end position="25"/>
    </location>
</feature>
<dbReference type="Pfam" id="PF06479">
    <property type="entry name" value="Ribonuc_2-5A"/>
    <property type="match status" value="1"/>
</dbReference>
<dbReference type="InterPro" id="IPR045133">
    <property type="entry name" value="IRE1/2-like"/>
</dbReference>
<dbReference type="InterPro" id="IPR015943">
    <property type="entry name" value="WD40/YVTN_repeat-like_dom_sf"/>
</dbReference>
<dbReference type="GO" id="GO:0070059">
    <property type="term" value="P:intrinsic apoptotic signaling pathway in response to endoplasmic reticulum stress"/>
    <property type="evidence" value="ECO:0007669"/>
    <property type="project" value="TreeGrafter"/>
</dbReference>
<dbReference type="InterPro" id="IPR011009">
    <property type="entry name" value="Kinase-like_dom_sf"/>
</dbReference>
<evidence type="ECO:0000256" key="11">
    <source>
        <dbReference type="ARBA" id="ARBA00022801"/>
    </source>
</evidence>
<evidence type="ECO:0000256" key="13">
    <source>
        <dbReference type="ARBA" id="ARBA00022840"/>
    </source>
</evidence>
<keyword evidence="13" id="KW-0067">ATP-binding</keyword>
<evidence type="ECO:0000313" key="24">
    <source>
        <dbReference type="Proteomes" id="UP000639338"/>
    </source>
</evidence>
<dbReference type="PROSITE" id="PS51392">
    <property type="entry name" value="KEN"/>
    <property type="match status" value="1"/>
</dbReference>
<feature type="compositionally biased region" description="Polar residues" evidence="19">
    <location>
        <begin position="945"/>
        <end position="961"/>
    </location>
</feature>
<evidence type="ECO:0000256" key="6">
    <source>
        <dbReference type="ARBA" id="ARBA00022679"/>
    </source>
</evidence>
<dbReference type="Gene3D" id="1.20.1440.180">
    <property type="entry name" value="KEN domain"/>
    <property type="match status" value="1"/>
</dbReference>
<dbReference type="SUPFAM" id="SSF50998">
    <property type="entry name" value="Quinoprotein alcohol dehydrogenase-like"/>
    <property type="match status" value="1"/>
</dbReference>
<accession>A0A835CPM8</accession>
<keyword evidence="11" id="KW-0378">Hydrolase</keyword>
<evidence type="ECO:0000256" key="20">
    <source>
        <dbReference type="SAM" id="SignalP"/>
    </source>
</evidence>
<keyword evidence="14" id="KW-1133">Transmembrane helix</keyword>
<comment type="cofactor">
    <cofactor evidence="1">
        <name>Mg(2+)</name>
        <dbReference type="ChEBI" id="CHEBI:18420"/>
    </cofactor>
</comment>
<evidence type="ECO:0000256" key="3">
    <source>
        <dbReference type="ARBA" id="ARBA00012513"/>
    </source>
</evidence>
<dbReference type="Pfam" id="PF00069">
    <property type="entry name" value="Pkinase"/>
    <property type="match status" value="1"/>
</dbReference>
<evidence type="ECO:0000256" key="18">
    <source>
        <dbReference type="ARBA" id="ARBA00048679"/>
    </source>
</evidence>
<comment type="catalytic activity">
    <reaction evidence="18">
        <text>L-seryl-[protein] + ATP = O-phospho-L-seryl-[protein] + ADP + H(+)</text>
        <dbReference type="Rhea" id="RHEA:17989"/>
        <dbReference type="Rhea" id="RHEA-COMP:9863"/>
        <dbReference type="Rhea" id="RHEA-COMP:11604"/>
        <dbReference type="ChEBI" id="CHEBI:15378"/>
        <dbReference type="ChEBI" id="CHEBI:29999"/>
        <dbReference type="ChEBI" id="CHEBI:30616"/>
        <dbReference type="ChEBI" id="CHEBI:83421"/>
        <dbReference type="ChEBI" id="CHEBI:456216"/>
        <dbReference type="EC" id="2.7.11.1"/>
    </reaction>
</comment>
<keyword evidence="10" id="KW-0418">Kinase</keyword>
<dbReference type="InterPro" id="IPR010513">
    <property type="entry name" value="KEN_dom"/>
</dbReference>
<dbReference type="Proteomes" id="UP000639338">
    <property type="component" value="Unassembled WGS sequence"/>
</dbReference>
<dbReference type="PANTHER" id="PTHR13954">
    <property type="entry name" value="IRE1-RELATED"/>
    <property type="match status" value="1"/>
</dbReference>
<dbReference type="CDD" id="cd13982">
    <property type="entry name" value="STKc_IRE1"/>
    <property type="match status" value="1"/>
</dbReference>
<keyword evidence="8 20" id="KW-0732">Signal</keyword>
<feature type="compositionally biased region" description="Low complexity" evidence="19">
    <location>
        <begin position="330"/>
        <end position="345"/>
    </location>
</feature>
<dbReference type="GO" id="GO:0051082">
    <property type="term" value="F:unfolded protein binding"/>
    <property type="evidence" value="ECO:0007669"/>
    <property type="project" value="TreeGrafter"/>
</dbReference>
<dbReference type="GO" id="GO:0036498">
    <property type="term" value="P:IRE1-mediated unfolded protein response"/>
    <property type="evidence" value="ECO:0007669"/>
    <property type="project" value="TreeGrafter"/>
</dbReference>
<evidence type="ECO:0000259" key="21">
    <source>
        <dbReference type="PROSITE" id="PS50011"/>
    </source>
</evidence>
<dbReference type="Gene3D" id="3.30.200.20">
    <property type="entry name" value="Phosphorylase Kinase, domain 1"/>
    <property type="match status" value="1"/>
</dbReference>
<evidence type="ECO:0000256" key="1">
    <source>
        <dbReference type="ARBA" id="ARBA00001946"/>
    </source>
</evidence>
<comment type="caution">
    <text evidence="23">The sequence shown here is derived from an EMBL/GenBank/DDBJ whole genome shotgun (WGS) entry which is preliminary data.</text>
</comment>
<dbReference type="PROSITE" id="PS50011">
    <property type="entry name" value="PROTEIN_KINASE_DOM"/>
    <property type="match status" value="1"/>
</dbReference>
<keyword evidence="4" id="KW-0723">Serine/threonine-protein kinase</keyword>
<dbReference type="FunFam" id="1.20.1440.180:FF:000001">
    <property type="entry name" value="Serine/threonine-protein kinase/endoribonuclease IRE1"/>
    <property type="match status" value="1"/>
</dbReference>
<feature type="compositionally biased region" description="Basic residues" evidence="19">
    <location>
        <begin position="987"/>
        <end position="999"/>
    </location>
</feature>
<dbReference type="PROSITE" id="PS00108">
    <property type="entry name" value="PROTEIN_KINASE_ST"/>
    <property type="match status" value="1"/>
</dbReference>
<dbReference type="EMBL" id="JACMRX010000005">
    <property type="protein sequence ID" value="KAF7989328.1"/>
    <property type="molecule type" value="Genomic_DNA"/>
</dbReference>
<dbReference type="FunFam" id="3.30.200.20:FF:000077">
    <property type="entry name" value="Putative Serine/threonine-protein kinase/endoribonuclease IRE1"/>
    <property type="match status" value="1"/>
</dbReference>
<evidence type="ECO:0000256" key="19">
    <source>
        <dbReference type="SAM" id="MobiDB-lite"/>
    </source>
</evidence>
<reference evidence="23 24" key="1">
    <citation type="submission" date="2020-08" db="EMBL/GenBank/DDBJ databases">
        <title>Aphidius gifuensis genome sequencing and assembly.</title>
        <authorList>
            <person name="Du Z."/>
        </authorList>
    </citation>
    <scope>NUCLEOTIDE SEQUENCE [LARGE SCALE GENOMIC DNA]</scope>
    <source>
        <strain evidence="23">YNYX2018</strain>
        <tissue evidence="23">Adults</tissue>
    </source>
</reference>
<evidence type="ECO:0000256" key="7">
    <source>
        <dbReference type="ARBA" id="ARBA00022692"/>
    </source>
</evidence>